<dbReference type="NCBIfam" id="TIGR01988">
    <property type="entry name" value="Ubi-OHases"/>
    <property type="match status" value="1"/>
</dbReference>
<evidence type="ECO:0000256" key="8">
    <source>
        <dbReference type="SAM" id="Phobius"/>
    </source>
</evidence>
<evidence type="ECO:0000256" key="2">
    <source>
        <dbReference type="ARBA" id="ARBA00004749"/>
    </source>
</evidence>
<feature type="domain" description="FAD-binding" evidence="9">
    <location>
        <begin position="13"/>
        <end position="353"/>
    </location>
</feature>
<evidence type="ECO:0000256" key="1">
    <source>
        <dbReference type="ARBA" id="ARBA00001974"/>
    </source>
</evidence>
<keyword evidence="7" id="KW-0503">Monooxygenase</keyword>
<keyword evidence="8" id="KW-0472">Membrane</keyword>
<accession>A0A1M6WB18</accession>
<dbReference type="Gene3D" id="3.50.50.60">
    <property type="entry name" value="FAD/NAD(P)-binding domain"/>
    <property type="match status" value="2"/>
</dbReference>
<dbReference type="PANTHER" id="PTHR43876">
    <property type="entry name" value="UBIQUINONE BIOSYNTHESIS MONOOXYGENASE COQ6, MITOCHONDRIAL"/>
    <property type="match status" value="1"/>
</dbReference>
<evidence type="ECO:0000256" key="3">
    <source>
        <dbReference type="ARBA" id="ARBA00005349"/>
    </source>
</evidence>
<proteinExistence type="inferred from homology"/>
<keyword evidence="5" id="KW-0274">FAD</keyword>
<dbReference type="PANTHER" id="PTHR43876:SF8">
    <property type="entry name" value="2-OCTAPRENYL-6-METHOXYPHENOL HYDROXYLASE"/>
    <property type="match status" value="1"/>
</dbReference>
<dbReference type="GO" id="GO:0008681">
    <property type="term" value="F:2-octaprenyl-6-methoxyphenol hydroxylase activity"/>
    <property type="evidence" value="ECO:0007669"/>
    <property type="project" value="TreeGrafter"/>
</dbReference>
<dbReference type="InterPro" id="IPR010971">
    <property type="entry name" value="UbiH/COQ6"/>
</dbReference>
<keyword evidence="4" id="KW-0285">Flavoprotein</keyword>
<dbReference type="InterPro" id="IPR002938">
    <property type="entry name" value="FAD-bd"/>
</dbReference>
<name>A0A1M6WB18_9GAMM</name>
<dbReference type="OrthoDB" id="9769565at2"/>
<reference evidence="11" key="1">
    <citation type="submission" date="2016-11" db="EMBL/GenBank/DDBJ databases">
        <authorList>
            <person name="Varghese N."/>
            <person name="Submissions S."/>
        </authorList>
    </citation>
    <scope>NUCLEOTIDE SEQUENCE [LARGE SCALE GENOMIC DNA]</scope>
    <source>
        <strain evidence="11">ALO Sharm</strain>
    </source>
</reference>
<keyword evidence="11" id="KW-1185">Reference proteome</keyword>
<dbReference type="SUPFAM" id="SSF51905">
    <property type="entry name" value="FAD/NAD(P)-binding domain"/>
    <property type="match status" value="1"/>
</dbReference>
<dbReference type="PRINTS" id="PR00420">
    <property type="entry name" value="RNGMNOXGNASE"/>
</dbReference>
<keyword evidence="6" id="KW-0560">Oxidoreductase</keyword>
<sequence length="407" mass="43491">MSESSSAERPRRVDIAIIGGGLVGASLGAALAPLMRDRGLSVAVIEAAPLPDGLDAPWQPSFDARASAISRGTAHHFDRLGVWSSMAERASPIRCIHVSEQGRLGVTRLRAEEFGNEAMGYVIPNAWVGRVLHRRLAELPLGWHCPARVEGIHPLAGGHRLVLSDGACLEAGLTVMADGGRSGLKERLGIESRECPYEQVAVVTTVGLDRPHEGIAYERFTSAGPIALLPMTGQRMALIWTFAAGREREALSRSDADFLAHLQATFGDRAGRFRRVGERHAYPLSLVTASETVRPGLAVMGNAAHALHPVAGQGFNLALRGVMDLVAAIEAGLVRGDAPGDAATLNDFEARRSGDRDNVIRFSDGLVRVFGFDDPLLSRARAAGLVGLNLLGPLRRTLARRAMGVER</sequence>
<keyword evidence="8" id="KW-1133">Transmembrane helix</keyword>
<dbReference type="Proteomes" id="UP000184248">
    <property type="component" value="Unassembled WGS sequence"/>
</dbReference>
<dbReference type="NCBIfam" id="NF004356">
    <property type="entry name" value="PRK05732.1"/>
    <property type="match status" value="1"/>
</dbReference>
<organism evidence="10 11">
    <name type="scientific">Halomonas caseinilytica</name>
    <dbReference type="NCBI Taxonomy" id="438744"/>
    <lineage>
        <taxon>Bacteria</taxon>
        <taxon>Pseudomonadati</taxon>
        <taxon>Pseudomonadota</taxon>
        <taxon>Gammaproteobacteria</taxon>
        <taxon>Oceanospirillales</taxon>
        <taxon>Halomonadaceae</taxon>
        <taxon>Halomonas</taxon>
    </lineage>
</organism>
<evidence type="ECO:0000256" key="7">
    <source>
        <dbReference type="ARBA" id="ARBA00023033"/>
    </source>
</evidence>
<feature type="transmembrane region" description="Helical" evidence="8">
    <location>
        <begin position="12"/>
        <end position="35"/>
    </location>
</feature>
<dbReference type="EMBL" id="FRAL01000006">
    <property type="protein sequence ID" value="SHK90809.1"/>
    <property type="molecule type" value="Genomic_DNA"/>
</dbReference>
<evidence type="ECO:0000313" key="11">
    <source>
        <dbReference type="Proteomes" id="UP000184248"/>
    </source>
</evidence>
<dbReference type="AlphaFoldDB" id="A0A1M6WB18"/>
<comment type="similarity">
    <text evidence="3">Belongs to the UbiH/COQ6 family.</text>
</comment>
<dbReference type="GO" id="GO:0006744">
    <property type="term" value="P:ubiquinone biosynthetic process"/>
    <property type="evidence" value="ECO:0007669"/>
    <property type="project" value="UniProtKB-UniPathway"/>
</dbReference>
<keyword evidence="8" id="KW-0812">Transmembrane</keyword>
<dbReference type="Pfam" id="PF01494">
    <property type="entry name" value="FAD_binding_3"/>
    <property type="match status" value="1"/>
</dbReference>
<dbReference type="RefSeq" id="WP_064699884.1">
    <property type="nucleotide sequence ID" value="NZ_BDEO01000008.1"/>
</dbReference>
<dbReference type="InterPro" id="IPR036188">
    <property type="entry name" value="FAD/NAD-bd_sf"/>
</dbReference>
<comment type="cofactor">
    <cofactor evidence="1">
        <name>FAD</name>
        <dbReference type="ChEBI" id="CHEBI:57692"/>
    </cofactor>
</comment>
<evidence type="ECO:0000259" key="9">
    <source>
        <dbReference type="Pfam" id="PF01494"/>
    </source>
</evidence>
<dbReference type="GO" id="GO:0071949">
    <property type="term" value="F:FAD binding"/>
    <property type="evidence" value="ECO:0007669"/>
    <property type="project" value="InterPro"/>
</dbReference>
<evidence type="ECO:0000313" key="10">
    <source>
        <dbReference type="EMBL" id="SHK90809.1"/>
    </source>
</evidence>
<evidence type="ECO:0000256" key="6">
    <source>
        <dbReference type="ARBA" id="ARBA00023002"/>
    </source>
</evidence>
<dbReference type="InterPro" id="IPR051205">
    <property type="entry name" value="UbiH/COQ6_monooxygenase"/>
</dbReference>
<evidence type="ECO:0000256" key="5">
    <source>
        <dbReference type="ARBA" id="ARBA00022827"/>
    </source>
</evidence>
<gene>
    <name evidence="10" type="ORF">SAMN05192556_10696</name>
</gene>
<evidence type="ECO:0000256" key="4">
    <source>
        <dbReference type="ARBA" id="ARBA00022630"/>
    </source>
</evidence>
<comment type="pathway">
    <text evidence="2">Cofactor biosynthesis; ubiquinone biosynthesis.</text>
</comment>
<dbReference type="UniPathway" id="UPA00232"/>
<protein>
    <submittedName>
        <fullName evidence="10">2-octaprenyl-6-methoxyphenol hydroxylase /2-octaprenyl-3-methyl-6-methoxy-1,4-benzoquinol hydroxylase</fullName>
    </submittedName>
</protein>